<dbReference type="EMBL" id="WWEO01000045">
    <property type="protein sequence ID" value="NCD71835.1"/>
    <property type="molecule type" value="Genomic_DNA"/>
</dbReference>
<name>A0A965ZIR5_9SPHI</name>
<dbReference type="AlphaFoldDB" id="A0A965ZIR5"/>
<dbReference type="RefSeq" id="WP_166587812.1">
    <property type="nucleotide sequence ID" value="NZ_WWEO01000045.1"/>
</dbReference>
<reference evidence="1" key="2">
    <citation type="submission" date="2020-10" db="EMBL/GenBank/DDBJ databases">
        <title>Mucilaginibacter sp. nov., isolated from soil.</title>
        <authorList>
            <person name="Jeon C.O."/>
        </authorList>
    </citation>
    <scope>NUCLEOTIDE SEQUENCE</scope>
    <source>
        <strain evidence="1">R11</strain>
    </source>
</reference>
<comment type="caution">
    <text evidence="1">The sequence shown here is derived from an EMBL/GenBank/DDBJ whole genome shotgun (WGS) entry which is preliminary data.</text>
</comment>
<evidence type="ECO:0000313" key="2">
    <source>
        <dbReference type="Proteomes" id="UP000638732"/>
    </source>
</evidence>
<proteinExistence type="predicted"/>
<protein>
    <submittedName>
        <fullName evidence="1">Uncharacterized protein</fullName>
    </submittedName>
</protein>
<keyword evidence="2" id="KW-1185">Reference proteome</keyword>
<reference evidence="1" key="1">
    <citation type="submission" date="2020-01" db="EMBL/GenBank/DDBJ databases">
        <authorList>
            <person name="Seo Y.L."/>
        </authorList>
    </citation>
    <scope>NUCLEOTIDE SEQUENCE</scope>
    <source>
        <strain evidence="1">R11</strain>
    </source>
</reference>
<sequence length="52" mass="5810">MFDFGKLALNPVITLLKFAMLPSVAFPVFEGGAEAYFYPIPDTRVPFLFPVN</sequence>
<gene>
    <name evidence="1" type="ORF">GSY63_20900</name>
</gene>
<dbReference type="Proteomes" id="UP000638732">
    <property type="component" value="Unassembled WGS sequence"/>
</dbReference>
<organism evidence="1 2">
    <name type="scientific">Mucilaginibacter agri</name>
    <dbReference type="NCBI Taxonomy" id="2695265"/>
    <lineage>
        <taxon>Bacteria</taxon>
        <taxon>Pseudomonadati</taxon>
        <taxon>Bacteroidota</taxon>
        <taxon>Sphingobacteriia</taxon>
        <taxon>Sphingobacteriales</taxon>
        <taxon>Sphingobacteriaceae</taxon>
        <taxon>Mucilaginibacter</taxon>
    </lineage>
</organism>
<evidence type="ECO:0000313" key="1">
    <source>
        <dbReference type="EMBL" id="NCD71835.1"/>
    </source>
</evidence>
<accession>A0A965ZIR5</accession>